<reference evidence="1 2" key="1">
    <citation type="submission" date="2015-05" db="EMBL/GenBank/DDBJ databases">
        <title>Complete genome sequence of Corynebacterium epidermidicanis DSM 45586, isolated from the skin of a dog suffering from pruritus.</title>
        <authorList>
            <person name="Ruckert C."/>
            <person name="Albersmeier A."/>
            <person name="Winkler A."/>
            <person name="Tauch A."/>
        </authorList>
    </citation>
    <scope>NUCLEOTIDE SEQUENCE [LARGE SCALE GENOMIC DNA]</scope>
    <source>
        <strain evidence="1 2">DSM 45586</strain>
    </source>
</reference>
<dbReference type="EMBL" id="CP011541">
    <property type="protein sequence ID" value="AKK01923.1"/>
    <property type="molecule type" value="Genomic_DNA"/>
</dbReference>
<dbReference type="KEGG" id="cei:CEPID_00135"/>
<name>A0A0G3GQT5_9CORY</name>
<dbReference type="PATRIC" id="fig|1050174.4.peg.28"/>
<proteinExistence type="predicted"/>
<evidence type="ECO:0000313" key="1">
    <source>
        <dbReference type="EMBL" id="AKK01923.1"/>
    </source>
</evidence>
<keyword evidence="2" id="KW-1185">Reference proteome</keyword>
<dbReference type="AlphaFoldDB" id="A0A0G3GQT5"/>
<accession>A0A0G3GQT5</accession>
<dbReference type="Proteomes" id="UP000035368">
    <property type="component" value="Chromosome"/>
</dbReference>
<gene>
    <name evidence="1" type="ORF">CEPID_00135</name>
</gene>
<protein>
    <submittedName>
        <fullName evidence="1">Uncharacterized protein</fullName>
    </submittedName>
</protein>
<evidence type="ECO:0000313" key="2">
    <source>
        <dbReference type="Proteomes" id="UP000035368"/>
    </source>
</evidence>
<organism evidence="1 2">
    <name type="scientific">Corynebacterium epidermidicanis</name>
    <dbReference type="NCBI Taxonomy" id="1050174"/>
    <lineage>
        <taxon>Bacteria</taxon>
        <taxon>Bacillati</taxon>
        <taxon>Actinomycetota</taxon>
        <taxon>Actinomycetes</taxon>
        <taxon>Mycobacteriales</taxon>
        <taxon>Corynebacteriaceae</taxon>
        <taxon>Corynebacterium</taxon>
    </lineage>
</organism>
<sequence length="43" mass="5131">MFDGEKVTHRVIHRLWIVCKKTFCGFIPTFVPRLWITFADMSC</sequence>